<keyword evidence="2" id="KW-1185">Reference proteome</keyword>
<reference evidence="1 2" key="1">
    <citation type="journal article" date="2022" name="Hortic Res">
        <title>A haplotype resolved chromosomal level avocado genome allows analysis of novel avocado genes.</title>
        <authorList>
            <person name="Nath O."/>
            <person name="Fletcher S.J."/>
            <person name="Hayward A."/>
            <person name="Shaw L.M."/>
            <person name="Masouleh A.K."/>
            <person name="Furtado A."/>
            <person name="Henry R.J."/>
            <person name="Mitter N."/>
        </authorList>
    </citation>
    <scope>NUCLEOTIDE SEQUENCE [LARGE SCALE GENOMIC DNA]</scope>
    <source>
        <strain evidence="2">cv. Hass</strain>
    </source>
</reference>
<accession>A0ACC2KDV5</accession>
<evidence type="ECO:0000313" key="2">
    <source>
        <dbReference type="Proteomes" id="UP001234297"/>
    </source>
</evidence>
<organism evidence="1 2">
    <name type="scientific">Persea americana</name>
    <name type="common">Avocado</name>
    <dbReference type="NCBI Taxonomy" id="3435"/>
    <lineage>
        <taxon>Eukaryota</taxon>
        <taxon>Viridiplantae</taxon>
        <taxon>Streptophyta</taxon>
        <taxon>Embryophyta</taxon>
        <taxon>Tracheophyta</taxon>
        <taxon>Spermatophyta</taxon>
        <taxon>Magnoliopsida</taxon>
        <taxon>Magnoliidae</taxon>
        <taxon>Laurales</taxon>
        <taxon>Lauraceae</taxon>
        <taxon>Persea</taxon>
    </lineage>
</organism>
<sequence>MNSSVAEFVREEVPDWDDEVVATARFKAFSGQRSDWEPRFFFWRDLILKVARYLGVFTIQASEVRSNWFSRGGLTPLCLDHVLLEMYNNGDILRSVDLMNSSGGRLYQMFKRVGHLIGISRSSTPQEIFEDRLILRTLLQERATEVTKVLSESHWTSSCVITMEKFQSTCRGSDEASIIMSYLSGCGKARYLSIRRMNLIEGVKISLAPTPLSNISSIDYDTLHLNWTAEKLHQQLDVIDRRCEKLRKSALQSLKSKNKEGALRHVRLLKLTSETREKCTALLNRVEEVLSIIENTESTKQVSEAIQIGARAIKDNSISIEEVHAHLQELDESVASQKQVEEALESMPLQHTDIEDEDVEEEFKKLEMELGDEIPHVQMAETVVDGSMRKTFSLQFSSLLLESSSNSVARWSSGSVWF</sequence>
<dbReference type="Proteomes" id="UP001234297">
    <property type="component" value="Chromosome 9"/>
</dbReference>
<gene>
    <name evidence="1" type="ORF">MRB53_027823</name>
</gene>
<evidence type="ECO:0000313" key="1">
    <source>
        <dbReference type="EMBL" id="KAJ8619294.1"/>
    </source>
</evidence>
<protein>
    <submittedName>
        <fullName evidence="1">Uncharacterized protein</fullName>
    </submittedName>
</protein>
<proteinExistence type="predicted"/>
<comment type="caution">
    <text evidence="1">The sequence shown here is derived from an EMBL/GenBank/DDBJ whole genome shotgun (WGS) entry which is preliminary data.</text>
</comment>
<dbReference type="EMBL" id="CM056817">
    <property type="protein sequence ID" value="KAJ8619294.1"/>
    <property type="molecule type" value="Genomic_DNA"/>
</dbReference>
<name>A0ACC2KDV5_PERAE</name>